<accession>A0A9P9DYW7</accession>
<keyword evidence="2" id="KW-0732">Signal</keyword>
<comment type="caution">
    <text evidence="4">The sequence shown here is derived from an EMBL/GenBank/DDBJ whole genome shotgun (WGS) entry which is preliminary data.</text>
</comment>
<feature type="compositionally biased region" description="Polar residues" evidence="1">
    <location>
        <begin position="224"/>
        <end position="257"/>
    </location>
</feature>
<sequence>MRSVLTLAALVFSAFPLTSARGRCVPNPPTTIIIKNLIGNGNFALRDSSNPTALLGYNITGQADLNTEQGYTGDGSTTMGCAQMQAASQNTPALRHKRAVGSSASISQYVSGMDVSSLYTVRFFYAVITAPASLNICWIDAFLGSQNFFTTFIFGTGQGIAWGTVLAQTNTPASGAPLSISVNCISGGIAMIYVDSIFMSNQVTPQNIDNFQLDYGDESDVPGTATTGTSLPESGTTTSGSIDASSTAGASETTELATTGWEGTSGSGESDTTTPVGAGTPSSDSSGGGGSTGTGTPGSGSQHITATPSFGTLSSGSTGAGTPGSGSTGAGTPGSGATETGSQPMTATPSSGTLGSGSHTPQPVTETPGTETSGSETPGSGGPSNSANSTPSYTTSAPPALSTSKVCVYLSEPLTAGRGCGKKPSSSNGGYSSFKTSTITERQCAALCFADENCLSFEYTYAGQGCANDCLLIASPLLDASPNDGDGILAYDRSCIREYDCPVWWPDNAICINGAGNTPGRGCQQRRGSLKSCAQHFATLTISDVDESCTLTRGCRDMCSMYPSCKAFRLIDAPSNNCFLYAGTVSQIASPGDDAWFEDLSCSDCGENMGYFTYALPLEDPLDMPEMTC</sequence>
<proteinExistence type="predicted"/>
<organism evidence="4 5">
    <name type="scientific">Dactylonectria estremocensis</name>
    <dbReference type="NCBI Taxonomy" id="1079267"/>
    <lineage>
        <taxon>Eukaryota</taxon>
        <taxon>Fungi</taxon>
        <taxon>Dikarya</taxon>
        <taxon>Ascomycota</taxon>
        <taxon>Pezizomycotina</taxon>
        <taxon>Sordariomycetes</taxon>
        <taxon>Hypocreomycetidae</taxon>
        <taxon>Hypocreales</taxon>
        <taxon>Nectriaceae</taxon>
        <taxon>Dactylonectria</taxon>
    </lineage>
</organism>
<reference evidence="4" key="1">
    <citation type="journal article" date="2021" name="Nat. Commun.">
        <title>Genetic determinants of endophytism in the Arabidopsis root mycobiome.</title>
        <authorList>
            <person name="Mesny F."/>
            <person name="Miyauchi S."/>
            <person name="Thiergart T."/>
            <person name="Pickel B."/>
            <person name="Atanasova L."/>
            <person name="Karlsson M."/>
            <person name="Huettel B."/>
            <person name="Barry K.W."/>
            <person name="Haridas S."/>
            <person name="Chen C."/>
            <person name="Bauer D."/>
            <person name="Andreopoulos W."/>
            <person name="Pangilinan J."/>
            <person name="LaButti K."/>
            <person name="Riley R."/>
            <person name="Lipzen A."/>
            <person name="Clum A."/>
            <person name="Drula E."/>
            <person name="Henrissat B."/>
            <person name="Kohler A."/>
            <person name="Grigoriev I.V."/>
            <person name="Martin F.M."/>
            <person name="Hacquard S."/>
        </authorList>
    </citation>
    <scope>NUCLEOTIDE SEQUENCE</scope>
    <source>
        <strain evidence="4">MPI-CAGE-AT-0021</strain>
    </source>
</reference>
<gene>
    <name evidence="4" type="ORF">B0J13DRAFT_393232</name>
</gene>
<name>A0A9P9DYW7_9HYPO</name>
<feature type="compositionally biased region" description="Low complexity" evidence="1">
    <location>
        <begin position="365"/>
        <end position="392"/>
    </location>
</feature>
<keyword evidence="5" id="KW-1185">Reference proteome</keyword>
<dbReference type="Pfam" id="PF00024">
    <property type="entry name" value="PAN_1"/>
    <property type="match status" value="1"/>
</dbReference>
<dbReference type="InterPro" id="IPR003609">
    <property type="entry name" value="Pan_app"/>
</dbReference>
<feature type="signal peptide" evidence="2">
    <location>
        <begin position="1"/>
        <end position="20"/>
    </location>
</feature>
<evidence type="ECO:0000259" key="3">
    <source>
        <dbReference type="PROSITE" id="PS50948"/>
    </source>
</evidence>
<feature type="compositionally biased region" description="Low complexity" evidence="1">
    <location>
        <begin position="307"/>
        <end position="317"/>
    </location>
</feature>
<dbReference type="AlphaFoldDB" id="A0A9P9DYW7"/>
<feature type="compositionally biased region" description="Low complexity" evidence="1">
    <location>
        <begin position="258"/>
        <end position="285"/>
    </location>
</feature>
<dbReference type="PROSITE" id="PS50948">
    <property type="entry name" value="PAN"/>
    <property type="match status" value="1"/>
</dbReference>
<evidence type="ECO:0000313" key="5">
    <source>
        <dbReference type="Proteomes" id="UP000717696"/>
    </source>
</evidence>
<protein>
    <recommendedName>
        <fullName evidence="3">Apple domain-containing protein</fullName>
    </recommendedName>
</protein>
<dbReference type="OrthoDB" id="5090004at2759"/>
<feature type="region of interest" description="Disordered" evidence="1">
    <location>
        <begin position="214"/>
        <end position="399"/>
    </location>
</feature>
<feature type="chain" id="PRO_5040338186" description="Apple domain-containing protein" evidence="2">
    <location>
        <begin position="21"/>
        <end position="629"/>
    </location>
</feature>
<feature type="compositionally biased region" description="Gly residues" evidence="1">
    <location>
        <begin position="286"/>
        <end position="298"/>
    </location>
</feature>
<evidence type="ECO:0000256" key="1">
    <source>
        <dbReference type="SAM" id="MobiDB-lite"/>
    </source>
</evidence>
<feature type="domain" description="Apple" evidence="3">
    <location>
        <begin position="420"/>
        <end position="495"/>
    </location>
</feature>
<evidence type="ECO:0000256" key="2">
    <source>
        <dbReference type="SAM" id="SignalP"/>
    </source>
</evidence>
<evidence type="ECO:0000313" key="4">
    <source>
        <dbReference type="EMBL" id="KAH7127731.1"/>
    </source>
</evidence>
<dbReference type="Proteomes" id="UP000717696">
    <property type="component" value="Unassembled WGS sequence"/>
</dbReference>
<dbReference type="EMBL" id="JAGMUU010000022">
    <property type="protein sequence ID" value="KAH7127731.1"/>
    <property type="molecule type" value="Genomic_DNA"/>
</dbReference>
<feature type="compositionally biased region" description="Gly residues" evidence="1">
    <location>
        <begin position="318"/>
        <end position="334"/>
    </location>
</feature>
<feature type="compositionally biased region" description="Polar residues" evidence="1">
    <location>
        <begin position="343"/>
        <end position="364"/>
    </location>
</feature>
<feature type="non-terminal residue" evidence="4">
    <location>
        <position position="629"/>
    </location>
</feature>